<protein>
    <submittedName>
        <fullName evidence="2">Uncharacterized protein</fullName>
    </submittedName>
</protein>
<name>A0ABS3AZT7_9XANT</name>
<evidence type="ECO:0000256" key="1">
    <source>
        <dbReference type="SAM" id="Phobius"/>
    </source>
</evidence>
<proteinExistence type="predicted"/>
<evidence type="ECO:0000313" key="2">
    <source>
        <dbReference type="EMBL" id="MBN6101884.1"/>
    </source>
</evidence>
<accession>A0ABS3AZT7</accession>
<evidence type="ECO:0000313" key="3">
    <source>
        <dbReference type="Proteomes" id="UP000695802"/>
    </source>
</evidence>
<sequence>MPSIDPRRFVIVASYLSPGVAVGGGGFVIVGGKVIKVPPKGLRQLQAVYTLLEASDGVSNKALAQQLQQLAVDLVDDAVPAKGRVAAAAAR</sequence>
<organism evidence="2 3">
    <name type="scientific">Xanthomonas bonasiae</name>
    <dbReference type="NCBI Taxonomy" id="2810351"/>
    <lineage>
        <taxon>Bacteria</taxon>
        <taxon>Pseudomonadati</taxon>
        <taxon>Pseudomonadota</taxon>
        <taxon>Gammaproteobacteria</taxon>
        <taxon>Lysobacterales</taxon>
        <taxon>Lysobacteraceae</taxon>
        <taxon>Xanthomonas</taxon>
    </lineage>
</organism>
<reference evidence="2 3" key="1">
    <citation type="submission" date="2021-02" db="EMBL/GenBank/DDBJ databases">
        <title>Taxonomically Unique Crown Gall-Associated Xanthomonas Stains Have Deficiency in Virulence Repertories.</title>
        <authorList>
            <person name="Mafakheri H."/>
            <person name="Taghavi S.M."/>
            <person name="Dimkic I."/>
            <person name="Nemanja K."/>
            <person name="Osdaghi E."/>
        </authorList>
    </citation>
    <scope>NUCLEOTIDE SEQUENCE [LARGE SCALE GENOMIC DNA]</scope>
    <source>
        <strain evidence="2 3">FX4</strain>
    </source>
</reference>
<keyword evidence="1" id="KW-1133">Transmembrane helix</keyword>
<keyword evidence="1" id="KW-0472">Membrane</keyword>
<keyword evidence="3" id="KW-1185">Reference proteome</keyword>
<dbReference type="Proteomes" id="UP000695802">
    <property type="component" value="Unassembled WGS sequence"/>
</dbReference>
<feature type="transmembrane region" description="Helical" evidence="1">
    <location>
        <begin position="12"/>
        <end position="35"/>
    </location>
</feature>
<comment type="caution">
    <text evidence="2">The sequence shown here is derived from an EMBL/GenBank/DDBJ whole genome shotgun (WGS) entry which is preliminary data.</text>
</comment>
<gene>
    <name evidence="2" type="ORF">JR064_06845</name>
</gene>
<dbReference type="EMBL" id="JAFIWB010000004">
    <property type="protein sequence ID" value="MBN6101884.1"/>
    <property type="molecule type" value="Genomic_DNA"/>
</dbReference>
<keyword evidence="1" id="KW-0812">Transmembrane</keyword>
<dbReference type="RefSeq" id="WP_206229218.1">
    <property type="nucleotide sequence ID" value="NZ_JAFIWB010000004.1"/>
</dbReference>